<protein>
    <recommendedName>
        <fullName evidence="2">GGDEF domain-containing protein</fullName>
    </recommendedName>
</protein>
<dbReference type="NCBIfam" id="TIGR00254">
    <property type="entry name" value="GGDEF"/>
    <property type="match status" value="1"/>
</dbReference>
<feature type="transmembrane region" description="Helical" evidence="1">
    <location>
        <begin position="36"/>
        <end position="56"/>
    </location>
</feature>
<organism evidence="3 4">
    <name type="scientific">Muiribacterium halophilum</name>
    <dbReference type="NCBI Taxonomy" id="2053465"/>
    <lineage>
        <taxon>Bacteria</taxon>
        <taxon>Candidatus Muiribacteriota</taxon>
        <taxon>Candidatus Muiribacteriia</taxon>
        <taxon>Candidatus Muiribacteriales</taxon>
        <taxon>Candidatus Muiribacteriaceae</taxon>
        <taxon>Candidatus Muiribacterium</taxon>
    </lineage>
</organism>
<dbReference type="PANTHER" id="PTHR45138:SF9">
    <property type="entry name" value="DIGUANYLATE CYCLASE DGCM-RELATED"/>
    <property type="match status" value="1"/>
</dbReference>
<dbReference type="Gene3D" id="3.30.70.270">
    <property type="match status" value="1"/>
</dbReference>
<evidence type="ECO:0000259" key="2">
    <source>
        <dbReference type="PROSITE" id="PS50887"/>
    </source>
</evidence>
<feature type="transmembrane region" description="Helical" evidence="1">
    <location>
        <begin position="155"/>
        <end position="176"/>
    </location>
</feature>
<dbReference type="Proteomes" id="UP000234857">
    <property type="component" value="Unassembled WGS sequence"/>
</dbReference>
<dbReference type="Pfam" id="PF00990">
    <property type="entry name" value="GGDEF"/>
    <property type="match status" value="1"/>
</dbReference>
<dbReference type="CDD" id="cd01949">
    <property type="entry name" value="GGDEF"/>
    <property type="match status" value="1"/>
</dbReference>
<dbReference type="AlphaFoldDB" id="A0A2N5ZBW2"/>
<evidence type="ECO:0000313" key="4">
    <source>
        <dbReference type="Proteomes" id="UP000234857"/>
    </source>
</evidence>
<dbReference type="EMBL" id="PKTG01000122">
    <property type="protein sequence ID" value="PLX16146.1"/>
    <property type="molecule type" value="Genomic_DNA"/>
</dbReference>
<dbReference type="PROSITE" id="PS50887">
    <property type="entry name" value="GGDEF"/>
    <property type="match status" value="1"/>
</dbReference>
<dbReference type="SMART" id="SM00267">
    <property type="entry name" value="GGDEF"/>
    <property type="match status" value="1"/>
</dbReference>
<feature type="transmembrane region" description="Helical" evidence="1">
    <location>
        <begin position="188"/>
        <end position="208"/>
    </location>
</feature>
<dbReference type="InterPro" id="IPR000160">
    <property type="entry name" value="GGDEF_dom"/>
</dbReference>
<sequence length="407" mass="47004">MKKLSDIFFYFFSFLICILVFYFSDLHFDYFKKLGGVVRQAFIFLPFVFFFICLFISSHFNKTRIFFISLLQVLIYILMLFFKEKTSHILIIWFLLLDFIFFRYTRDSGILTLPGIFKFIFIAAQSSVLFFYSGIIEKKAFITINSIPLNSLDLITKVSILNSLFLMIILTMLYFFRKNGGFNFTRSFSADLILLFSLLTFLSLTNTSLGKYKYLISLTMNISSLLLIISLYFSTWDKVFTDELTGLLNRRAFDATCSKLGKKYTMTMMDIDHFKNFNDKYGHQAGDEVLQFVSGILKKNSFGRCYRYGGEEFVVITPGKEGSQVLPHADFFRRSVEGSSYTLTKGKNDKIPGKKVNVTISLGIACSSSFRTDPVEVIQAADAALYRAKKKGRNRVEIEKRKKSRKA</sequence>
<feature type="transmembrane region" description="Helical" evidence="1">
    <location>
        <begin position="214"/>
        <end position="233"/>
    </location>
</feature>
<dbReference type="GO" id="GO:1902201">
    <property type="term" value="P:negative regulation of bacterial-type flagellum-dependent cell motility"/>
    <property type="evidence" value="ECO:0007669"/>
    <property type="project" value="TreeGrafter"/>
</dbReference>
<feature type="transmembrane region" description="Helical" evidence="1">
    <location>
        <begin position="88"/>
        <end position="104"/>
    </location>
</feature>
<dbReference type="PANTHER" id="PTHR45138">
    <property type="entry name" value="REGULATORY COMPONENTS OF SENSORY TRANSDUCTION SYSTEM"/>
    <property type="match status" value="1"/>
</dbReference>
<comment type="caution">
    <text evidence="3">The sequence shown here is derived from an EMBL/GenBank/DDBJ whole genome shotgun (WGS) entry which is preliminary data.</text>
</comment>
<dbReference type="GO" id="GO:0052621">
    <property type="term" value="F:diguanylate cyclase activity"/>
    <property type="evidence" value="ECO:0007669"/>
    <property type="project" value="TreeGrafter"/>
</dbReference>
<accession>A0A2N5ZBW2</accession>
<feature type="domain" description="GGDEF" evidence="2">
    <location>
        <begin position="262"/>
        <end position="401"/>
    </location>
</feature>
<keyword evidence="1" id="KW-0472">Membrane</keyword>
<gene>
    <name evidence="3" type="ORF">C0601_11010</name>
</gene>
<evidence type="ECO:0000313" key="3">
    <source>
        <dbReference type="EMBL" id="PLX16146.1"/>
    </source>
</evidence>
<feature type="transmembrane region" description="Helical" evidence="1">
    <location>
        <begin position="65"/>
        <end position="82"/>
    </location>
</feature>
<dbReference type="GO" id="GO:0005886">
    <property type="term" value="C:plasma membrane"/>
    <property type="evidence" value="ECO:0007669"/>
    <property type="project" value="TreeGrafter"/>
</dbReference>
<dbReference type="GO" id="GO:0043709">
    <property type="term" value="P:cell adhesion involved in single-species biofilm formation"/>
    <property type="evidence" value="ECO:0007669"/>
    <property type="project" value="TreeGrafter"/>
</dbReference>
<proteinExistence type="predicted"/>
<reference evidence="3 4" key="1">
    <citation type="submission" date="2017-11" db="EMBL/GenBank/DDBJ databases">
        <title>Genome-resolved metagenomics identifies genetic mobility, metabolic interactions, and unexpected diversity in perchlorate-reducing communities.</title>
        <authorList>
            <person name="Barnum T.P."/>
            <person name="Figueroa I.A."/>
            <person name="Carlstrom C.I."/>
            <person name="Lucas L.N."/>
            <person name="Engelbrektson A.L."/>
            <person name="Coates J.D."/>
        </authorList>
    </citation>
    <scope>NUCLEOTIDE SEQUENCE [LARGE SCALE GENOMIC DNA]</scope>
    <source>
        <strain evidence="3">BM706</strain>
    </source>
</reference>
<keyword evidence="1" id="KW-1133">Transmembrane helix</keyword>
<dbReference type="InterPro" id="IPR043128">
    <property type="entry name" value="Rev_trsase/Diguanyl_cyclase"/>
</dbReference>
<feature type="transmembrane region" description="Helical" evidence="1">
    <location>
        <begin position="116"/>
        <end position="135"/>
    </location>
</feature>
<keyword evidence="1" id="KW-0812">Transmembrane</keyword>
<name>A0A2N5ZBW2_MUIH1</name>
<evidence type="ECO:0000256" key="1">
    <source>
        <dbReference type="SAM" id="Phobius"/>
    </source>
</evidence>
<dbReference type="InterPro" id="IPR029787">
    <property type="entry name" value="Nucleotide_cyclase"/>
</dbReference>
<feature type="transmembrane region" description="Helical" evidence="1">
    <location>
        <begin position="7"/>
        <end position="24"/>
    </location>
</feature>
<dbReference type="SUPFAM" id="SSF55073">
    <property type="entry name" value="Nucleotide cyclase"/>
    <property type="match status" value="1"/>
</dbReference>
<dbReference type="InterPro" id="IPR050469">
    <property type="entry name" value="Diguanylate_Cyclase"/>
</dbReference>